<evidence type="ECO:0000313" key="1">
    <source>
        <dbReference type="EMBL" id="QQK40356.1"/>
    </source>
</evidence>
<name>A0A7T7BHZ0_PENDI</name>
<protein>
    <submittedName>
        <fullName evidence="1">Uncharacterized protein</fullName>
    </submittedName>
</protein>
<proteinExistence type="predicted"/>
<dbReference type="EMBL" id="CP060774">
    <property type="protein sequence ID" value="QQK40356.1"/>
    <property type="molecule type" value="Genomic_DNA"/>
</dbReference>
<dbReference type="VEuPathDB" id="FungiDB:PDIP_82660"/>
<organism evidence="1 2">
    <name type="scientific">Penicillium digitatum</name>
    <name type="common">Green mold</name>
    <dbReference type="NCBI Taxonomy" id="36651"/>
    <lineage>
        <taxon>Eukaryota</taxon>
        <taxon>Fungi</taxon>
        <taxon>Dikarya</taxon>
        <taxon>Ascomycota</taxon>
        <taxon>Pezizomycotina</taxon>
        <taxon>Eurotiomycetes</taxon>
        <taxon>Eurotiomycetidae</taxon>
        <taxon>Eurotiales</taxon>
        <taxon>Aspergillaceae</taxon>
        <taxon>Penicillium</taxon>
    </lineage>
</organism>
<reference evidence="1 2" key="1">
    <citation type="submission" date="2020-08" db="EMBL/GenBank/DDBJ databases">
        <title>The completed genome sequence of the pathogenic ascomycete fungus Penicillium digitatum.</title>
        <authorList>
            <person name="Wang M."/>
        </authorList>
    </citation>
    <scope>NUCLEOTIDE SEQUENCE [LARGE SCALE GENOMIC DNA]</scope>
    <source>
        <strain evidence="1 2">PdW03</strain>
    </source>
</reference>
<gene>
    <name evidence="1" type="ORF">Pdw03_3210</name>
</gene>
<evidence type="ECO:0000313" key="2">
    <source>
        <dbReference type="Proteomes" id="UP000595662"/>
    </source>
</evidence>
<dbReference type="RefSeq" id="XP_065955827.1">
    <property type="nucleotide sequence ID" value="XM_066100427.1"/>
</dbReference>
<dbReference type="Proteomes" id="UP000595662">
    <property type="component" value="Chromosome 1"/>
</dbReference>
<accession>A0A7T7BHZ0</accession>
<sequence length="235" mass="25553">MCTSKRALKGPEYSRAKASCRPASLDLKSLGLPTYLADGDNLSPFVVQNNQLSPIPGKLFSQALNIKESIKTALTKLANGDDLSPLLVQQIDQPSPIPHALINKSLSINETSEATPLQGPFLFSGHQGNIHPTVKLSPRPSPPRDGASNAVNVNWPLPHIRSVGPVNEDGFAIVIQTWYDFRPMTEFGLTVLWIASLVLFQPAILPSSNPHTSSVLRPARWKTSQEASLYSRISS</sequence>
<dbReference type="GeneID" id="26236582"/>
<dbReference type="AlphaFoldDB" id="A0A7T7BHZ0"/>